<name>A0A162UK63_PHYB8</name>
<dbReference type="AlphaFoldDB" id="A0A162UK63"/>
<sequence length="302" mass="33555">MRGASLPPASPKGNSQIASLVRQWLQKPAGKVAVTPAQLKKHEKHQPESLEARMVASPYAAILASPIRQCLFYRRAFPSKLLIRFGAGYHPKTKQNWAFPTVGKPHEMTGKGYYVKLCKRVLELFGAKGHDAAFRGEVTYPLGMVHQVEKTINQQALGLFRDRFLSVPLTLVAPQRWEVAEKDYSKVERGFQCIVVVRGGRNGSESGDESGGEGKDRGESSGECCELNHKVVLGSSASSETPRIFQNVPCYDSQRFWSEEERDVICKELDITGKYMVAIGIPKHSNTVELAVALWRIGLFHS</sequence>
<dbReference type="STRING" id="763407.A0A162UK63"/>
<dbReference type="OrthoDB" id="3363286at2759"/>
<evidence type="ECO:0000313" key="2">
    <source>
        <dbReference type="EMBL" id="OAD75893.1"/>
    </source>
</evidence>
<dbReference type="InParanoid" id="A0A162UK63"/>
<protein>
    <submittedName>
        <fullName evidence="2">Uncharacterized protein</fullName>
    </submittedName>
</protein>
<dbReference type="VEuPathDB" id="FungiDB:PHYBLDRAFT_165872"/>
<evidence type="ECO:0000313" key="3">
    <source>
        <dbReference type="Proteomes" id="UP000077315"/>
    </source>
</evidence>
<dbReference type="RefSeq" id="XP_018293933.1">
    <property type="nucleotide sequence ID" value="XM_018435319.1"/>
</dbReference>
<accession>A0A162UK63</accession>
<proteinExistence type="predicted"/>
<dbReference type="GeneID" id="28996225"/>
<organism evidence="2 3">
    <name type="scientific">Phycomyces blakesleeanus (strain ATCC 8743b / DSM 1359 / FGSC 10004 / NBRC 33097 / NRRL 1555)</name>
    <dbReference type="NCBI Taxonomy" id="763407"/>
    <lineage>
        <taxon>Eukaryota</taxon>
        <taxon>Fungi</taxon>
        <taxon>Fungi incertae sedis</taxon>
        <taxon>Mucoromycota</taxon>
        <taxon>Mucoromycotina</taxon>
        <taxon>Mucoromycetes</taxon>
        <taxon>Mucorales</taxon>
        <taxon>Phycomycetaceae</taxon>
        <taxon>Phycomyces</taxon>
    </lineage>
</organism>
<dbReference type="Proteomes" id="UP000077315">
    <property type="component" value="Unassembled WGS sequence"/>
</dbReference>
<reference evidence="3" key="1">
    <citation type="submission" date="2015-06" db="EMBL/GenBank/DDBJ databases">
        <title>Expansion of signal transduction pathways in fungi by whole-genome duplication.</title>
        <authorList>
            <consortium name="DOE Joint Genome Institute"/>
            <person name="Corrochano L.M."/>
            <person name="Kuo A."/>
            <person name="Marcet-Houben M."/>
            <person name="Polaino S."/>
            <person name="Salamov A."/>
            <person name="Villalobos J.M."/>
            <person name="Alvarez M.I."/>
            <person name="Avalos J."/>
            <person name="Benito E.P."/>
            <person name="Benoit I."/>
            <person name="Burger G."/>
            <person name="Camino L.P."/>
            <person name="Canovas D."/>
            <person name="Cerda-Olmedo E."/>
            <person name="Cheng J.-F."/>
            <person name="Dominguez A."/>
            <person name="Elias M."/>
            <person name="Eslava A.P."/>
            <person name="Glaser F."/>
            <person name="Grimwood J."/>
            <person name="Gutierrez G."/>
            <person name="Heitman J."/>
            <person name="Henrissat B."/>
            <person name="Iturriaga E.A."/>
            <person name="Lang B.F."/>
            <person name="Lavin J.L."/>
            <person name="Lee S."/>
            <person name="Li W."/>
            <person name="Lindquist E."/>
            <person name="Lopez-Garcia S."/>
            <person name="Luque E.M."/>
            <person name="Marcos A.T."/>
            <person name="Martin J."/>
            <person name="McCluskey K."/>
            <person name="Medina H.R."/>
            <person name="Miralles-Duran A."/>
            <person name="Miyazaki A."/>
            <person name="Munoz-Torres E."/>
            <person name="Oguiza J.A."/>
            <person name="Ohm R."/>
            <person name="Olmedo M."/>
            <person name="Orejas M."/>
            <person name="Ortiz-Castellanos L."/>
            <person name="Pisabarro A.G."/>
            <person name="Rodriguez-Romero J."/>
            <person name="Ruiz-Herrera J."/>
            <person name="Ruiz-Vazquez R."/>
            <person name="Sanz C."/>
            <person name="Schackwitz W."/>
            <person name="Schmutz J."/>
            <person name="Shahriari M."/>
            <person name="Shelest E."/>
            <person name="Silva-Franco F."/>
            <person name="Soanes D."/>
            <person name="Syed K."/>
            <person name="Tagua V.G."/>
            <person name="Talbot N.J."/>
            <person name="Thon M."/>
            <person name="De vries R.P."/>
            <person name="Wiebenga A."/>
            <person name="Yadav J.S."/>
            <person name="Braun E.L."/>
            <person name="Baker S."/>
            <person name="Garre V."/>
            <person name="Horwitz B."/>
            <person name="Torres-Martinez S."/>
            <person name="Idnurm A."/>
            <person name="Herrera-Estrella A."/>
            <person name="Gabaldon T."/>
            <person name="Grigoriev I.V."/>
        </authorList>
    </citation>
    <scope>NUCLEOTIDE SEQUENCE [LARGE SCALE GENOMIC DNA]</scope>
    <source>
        <strain evidence="3">NRRL 1555(-)</strain>
    </source>
</reference>
<evidence type="ECO:0000256" key="1">
    <source>
        <dbReference type="SAM" id="MobiDB-lite"/>
    </source>
</evidence>
<gene>
    <name evidence="2" type="ORF">PHYBLDRAFT_165872</name>
</gene>
<keyword evidence="3" id="KW-1185">Reference proteome</keyword>
<feature type="region of interest" description="Disordered" evidence="1">
    <location>
        <begin position="202"/>
        <end position="222"/>
    </location>
</feature>
<dbReference type="EMBL" id="KV440976">
    <property type="protein sequence ID" value="OAD75893.1"/>
    <property type="molecule type" value="Genomic_DNA"/>
</dbReference>